<accession>A0ABV6GLK3</accession>
<dbReference type="EMBL" id="JBHLVO010000039">
    <property type="protein sequence ID" value="MFC0274577.1"/>
    <property type="molecule type" value="Genomic_DNA"/>
</dbReference>
<evidence type="ECO:0000256" key="1">
    <source>
        <dbReference type="SAM" id="MobiDB-lite"/>
    </source>
</evidence>
<dbReference type="InterPro" id="IPR027393">
    <property type="entry name" value="Virus_scaffolding_prot_C"/>
</dbReference>
<keyword evidence="4" id="KW-1185">Reference proteome</keyword>
<feature type="domain" description="IDEAL" evidence="2">
    <location>
        <begin position="34"/>
        <end position="70"/>
    </location>
</feature>
<dbReference type="SMART" id="SM00914">
    <property type="entry name" value="IDEAL"/>
    <property type="match status" value="1"/>
</dbReference>
<dbReference type="Proteomes" id="UP001589854">
    <property type="component" value="Unassembled WGS sequence"/>
</dbReference>
<evidence type="ECO:0000259" key="2">
    <source>
        <dbReference type="SMART" id="SM00914"/>
    </source>
</evidence>
<dbReference type="Pfam" id="PF08858">
    <property type="entry name" value="IDEAL"/>
    <property type="match status" value="1"/>
</dbReference>
<reference evidence="3 4" key="1">
    <citation type="submission" date="2024-09" db="EMBL/GenBank/DDBJ databases">
        <authorList>
            <person name="Sun Q."/>
            <person name="Mori K."/>
        </authorList>
    </citation>
    <scope>NUCLEOTIDE SEQUENCE [LARGE SCALE GENOMIC DNA]</scope>
    <source>
        <strain evidence="3 4">CCM 7228</strain>
    </source>
</reference>
<dbReference type="Gene3D" id="4.10.810.10">
    <property type="entry name" value="Virus Scaffolding Protein, Chain A"/>
    <property type="match status" value="1"/>
</dbReference>
<name>A0ABV6GLK3_9BACI</name>
<dbReference type="InterPro" id="IPR014957">
    <property type="entry name" value="IDEAL_dom"/>
</dbReference>
<evidence type="ECO:0000313" key="3">
    <source>
        <dbReference type="EMBL" id="MFC0274577.1"/>
    </source>
</evidence>
<organism evidence="3 4">
    <name type="scientific">Metabacillus herbersteinensis</name>
    <dbReference type="NCBI Taxonomy" id="283816"/>
    <lineage>
        <taxon>Bacteria</taxon>
        <taxon>Bacillati</taxon>
        <taxon>Bacillota</taxon>
        <taxon>Bacilli</taxon>
        <taxon>Bacillales</taxon>
        <taxon>Bacillaceae</taxon>
        <taxon>Metabacillus</taxon>
    </lineage>
</organism>
<dbReference type="RefSeq" id="WP_378938966.1">
    <property type="nucleotide sequence ID" value="NZ_JBHLVO010000039.1"/>
</dbReference>
<protein>
    <submittedName>
        <fullName evidence="3">IDEAL domain-containing protein</fullName>
    </submittedName>
</protein>
<comment type="caution">
    <text evidence="3">The sequence shown here is derived from an EMBL/GenBank/DDBJ whole genome shotgun (WGS) entry which is preliminary data.</text>
</comment>
<feature type="region of interest" description="Disordered" evidence="1">
    <location>
        <begin position="1"/>
        <end position="21"/>
    </location>
</feature>
<sequence length="77" mass="9156">MKNKKSYTEIMKSRNTMNKEQSENPVLDMYIQMILDEALFNRQKALLEEKINDALDRSDRSLFQKLAKQYAKLREIG</sequence>
<gene>
    <name evidence="3" type="ORF">ACFFIX_24930</name>
</gene>
<evidence type="ECO:0000313" key="4">
    <source>
        <dbReference type="Proteomes" id="UP001589854"/>
    </source>
</evidence>
<proteinExistence type="predicted"/>